<proteinExistence type="predicted"/>
<feature type="region of interest" description="Disordered" evidence="2">
    <location>
        <begin position="21"/>
        <end position="67"/>
    </location>
</feature>
<dbReference type="RefSeq" id="WP_170157265.1">
    <property type="nucleotide sequence ID" value="NZ_QNRR01000008.1"/>
</dbReference>
<dbReference type="Pfam" id="PF05593">
    <property type="entry name" value="RHS_repeat"/>
    <property type="match status" value="1"/>
</dbReference>
<evidence type="ECO:0000256" key="1">
    <source>
        <dbReference type="ARBA" id="ARBA00022737"/>
    </source>
</evidence>
<dbReference type="PANTHER" id="PTHR32305">
    <property type="match status" value="1"/>
</dbReference>
<dbReference type="NCBIfam" id="TIGR03696">
    <property type="entry name" value="Rhs_assc_core"/>
    <property type="match status" value="1"/>
</dbReference>
<evidence type="ECO:0000259" key="3">
    <source>
        <dbReference type="Pfam" id="PF25023"/>
    </source>
</evidence>
<organism evidence="4 5">
    <name type="scientific">Roseimicrobium gellanilyticum</name>
    <dbReference type="NCBI Taxonomy" id="748857"/>
    <lineage>
        <taxon>Bacteria</taxon>
        <taxon>Pseudomonadati</taxon>
        <taxon>Verrucomicrobiota</taxon>
        <taxon>Verrucomicrobiia</taxon>
        <taxon>Verrucomicrobiales</taxon>
        <taxon>Verrucomicrobiaceae</taxon>
        <taxon>Roseimicrobium</taxon>
    </lineage>
</organism>
<evidence type="ECO:0000313" key="5">
    <source>
        <dbReference type="Proteomes" id="UP000253426"/>
    </source>
</evidence>
<dbReference type="Proteomes" id="UP000253426">
    <property type="component" value="Unassembled WGS sequence"/>
</dbReference>
<dbReference type="Pfam" id="PF25023">
    <property type="entry name" value="TEN_YD-shell"/>
    <property type="match status" value="1"/>
</dbReference>
<dbReference type="Gene3D" id="2.180.10.10">
    <property type="entry name" value="RHS repeat-associated core"/>
    <property type="match status" value="2"/>
</dbReference>
<dbReference type="NCBIfam" id="TIGR01643">
    <property type="entry name" value="YD_repeat_2x"/>
    <property type="match status" value="1"/>
</dbReference>
<comment type="caution">
    <text evidence="4">The sequence shown here is derived from an EMBL/GenBank/DDBJ whole genome shotgun (WGS) entry which is preliminary data.</text>
</comment>
<dbReference type="InterPro" id="IPR022385">
    <property type="entry name" value="Rhs_assc_core"/>
</dbReference>
<evidence type="ECO:0000313" key="4">
    <source>
        <dbReference type="EMBL" id="RBP40370.1"/>
    </source>
</evidence>
<accession>A0A366HE83</accession>
<dbReference type="InterPro" id="IPR031325">
    <property type="entry name" value="RHS_repeat"/>
</dbReference>
<dbReference type="PANTHER" id="PTHR32305:SF15">
    <property type="entry name" value="PROTEIN RHSA-RELATED"/>
    <property type="match status" value="1"/>
</dbReference>
<dbReference type="InterPro" id="IPR050708">
    <property type="entry name" value="T6SS_VgrG/RHS"/>
</dbReference>
<keyword evidence="1" id="KW-0677">Repeat</keyword>
<protein>
    <submittedName>
        <fullName evidence="4">RHS repeat-associated protein</fullName>
    </submittedName>
</protein>
<feature type="domain" description="Teneurin-like YD-shell" evidence="3">
    <location>
        <begin position="1425"/>
        <end position="1711"/>
    </location>
</feature>
<keyword evidence="5" id="KW-1185">Reference proteome</keyword>
<dbReference type="EMBL" id="QNRR01000008">
    <property type="protein sequence ID" value="RBP40370.1"/>
    <property type="molecule type" value="Genomic_DNA"/>
</dbReference>
<dbReference type="InterPro" id="IPR006530">
    <property type="entry name" value="YD"/>
</dbReference>
<evidence type="ECO:0000256" key="2">
    <source>
        <dbReference type="SAM" id="MobiDB-lite"/>
    </source>
</evidence>
<dbReference type="InterPro" id="IPR056823">
    <property type="entry name" value="TEN-like_YD-shell"/>
</dbReference>
<gene>
    <name evidence="4" type="ORF">DES53_10877</name>
</gene>
<sequence>MFGIWLCGWLASSASLFGQEASGSSNPAVNSPPAHPPGNSKLDQNPGSDSPAAPQGSSANSNEDCCKKNEKLGSIDMEFPLSAFPFEPGMEGGKLWLYVTKPDSGASPVSMAAISRLRYHSLATMQVTSFQASPAEGIALRCDIEQASGLTITFEIPQGKTIGVPSGQQGDSEARIELLDAMGQVTGDPGAAVQIRQYRAAGGIIVYALPGGQPVQHTTRTGRVLALPDTGRVEIIQVNGVIRQVRTEAGLLDVVPTSPPSLINYSVSTYMPGQYGAKTGTPALYSVVGKKPSRKVTITALSANSLSAKTEEFSRNASNASTTLTTINQYDYATTTEDWTLTTKDGAGTPIVTQTRVFEDLPDHSGGKARKITRIYKDGSNNELYRSTMTQTQTSWGAWVNGDIQEKSSATAQIETIGRLEQYGTDPRQPSYKRLILQKTAEGNIFRYEYDDHGRMSRRELPWLDNVTGQVQVDIYGYEPLIPEDVVRPGDERPRTMTRSVGGLILSRSFLADYTDGANGDRYTQIEEQAAHAGALYGAVGNRRKVTTYYGPQDPALDVGRVLEVRNADGTMTRYEYELDTTQPHDPIFTTTVMGPLTGDGQPVPGKTQRTKTAVDGLGRDRSETLGVWLDTAFVDYRRISHAYHAEGQLFQSVETDLLSNRGRVLSTSYWAGPRKASHTDETGVTVTYGYDAFGSQTTVTRLAHAAQTSPLTAGVTYPAQPETVTSTLGMSGSATCSSSHSMPWHKNTTRTVSSGGLSLVKTTTRDMRQRVQSETDEAGYTTTYAYNAAGTETTTTLPSGAIVKTVKYRDGKMKEVSGNATVAMFCKYQVRLAGGITKTEYTAVNEGPRWVQTDTDMLGRVVRVAKPAFGGGTVVYTYVYDGGTDRVLRASSSTGEGTSGPVELSQYDSLGVLDYQAITIRPNANSIDVISSSDRVGQLLGSMVLEEVEGQMFLWHVSDQFVYPNSGLHAATWVRTATSRQLIAGFTGLEVSRTRYIDIRGNQLDQVATYDPNTGIAILEASSPGSSDLLKEVRHWDRTVEVRQPGANGSTFTRWDALGRMVGTKEPRHAGAESVIQYAPNSSLVQSATDPAGNTTSLTFVAQGTFGAPNIAAVTTSAGVKRRTYTARGQVATTWGESTLPITFEYDAYGQRTSMKTYRRAVEDGGWLGLASWPMTNLTPDTTTWVYDDATGLPTEKESADGKSTLYTYHKNGRLWKRTSARNVVTTYLYTAFEQLDTVSYSDGFTPALDYEYDRLGRVELVRQGAGASLREYDLEYNAATLELQGEKYPVYDSERWVEHLSDSLGRASHTRLKTASGTIEHQVSYTYDAAAARLETVSRTTPGLTARTFTYNYEPASPRLTNSVEGPAHVVTNAWEPLRDVLDIKENARHDSSLISRFDYTVNARGLRSSVARSGDAFSNGDSLSWTYDKLAQVASETHSVSTTLNRSYTYDSAGNRITGGSSTGPAEYETNAVNQYIEITPSSTLPTYDDDGNLLTDAGQISPNGVFRYVWDGENRLTEVRRSADNVLVASYEYDYVGRRIHKKTTAAAIQGVTDVWFVYDGWNLLGEFSATGGVTLLSSYVWGKDLSLNSKAAGGVGGLLMVNEVSSSQDYYPVMDGNGNVSEYLDGAGAIVAQYKYDAFGRVNESSGPMVNDFQCQFSCKVRDRETGLSYFGYRYYSSELGRWLNRDPIEEQGGFNLYGMVGNDPVNEVDVLGLAWYDPKKCDCQTFEVSLPQFKISSPPFLSKGIGWGITLTLEAGFKASFKGEICNYCCSGKKKKDVRTGTWSINFTGKIEVKGGYHIPEIPVGGGWKIGGFLGLKGTGIVSGSGGIEVGPNPCTNEKEWGAPIPLTLQFSAWGGAEATAKKKSWIGEWEYTLGELSLEGTWTSTTLSYMIKCNEQRCWMQDFKPVSSGYSMEWQSAGTFKACVGPLCYTKDL</sequence>
<name>A0A366HE83_9BACT</name>
<reference evidence="4 5" key="1">
    <citation type="submission" date="2018-06" db="EMBL/GenBank/DDBJ databases">
        <title>Genomic Encyclopedia of Type Strains, Phase IV (KMG-IV): sequencing the most valuable type-strain genomes for metagenomic binning, comparative biology and taxonomic classification.</title>
        <authorList>
            <person name="Goeker M."/>
        </authorList>
    </citation>
    <scope>NUCLEOTIDE SEQUENCE [LARGE SCALE GENOMIC DNA]</scope>
    <source>
        <strain evidence="4 5">DSM 25532</strain>
    </source>
</reference>